<reference evidence="1 2" key="1">
    <citation type="journal article" date="2017" name="Genome Biol. Evol.">
        <title>Phytophthora megakarya and P. palmivora, closely related causal agents of cacao black pod rot, underwent increases in genome sizes and gene numbers by different mechanisms.</title>
        <authorList>
            <person name="Ali S.S."/>
            <person name="Shao J."/>
            <person name="Lary D.J."/>
            <person name="Kronmiller B."/>
            <person name="Shen D."/>
            <person name="Strem M.D."/>
            <person name="Amoako-Attah I."/>
            <person name="Akrofi A.Y."/>
            <person name="Begoude B.A."/>
            <person name="Ten Hoopen G.M."/>
            <person name="Coulibaly K."/>
            <person name="Kebe B.I."/>
            <person name="Melnick R.L."/>
            <person name="Guiltinan M.J."/>
            <person name="Tyler B.M."/>
            <person name="Meinhardt L.W."/>
            <person name="Bailey B.A."/>
        </authorList>
    </citation>
    <scope>NUCLEOTIDE SEQUENCE [LARGE SCALE GENOMIC DNA]</scope>
    <source>
        <strain evidence="2">sbr112.9</strain>
    </source>
</reference>
<evidence type="ECO:0000313" key="1">
    <source>
        <dbReference type="EMBL" id="POM75732.1"/>
    </source>
</evidence>
<dbReference type="OrthoDB" id="128971at2759"/>
<dbReference type="EMBL" id="NCKW01003672">
    <property type="protein sequence ID" value="POM75732.1"/>
    <property type="molecule type" value="Genomic_DNA"/>
</dbReference>
<organism evidence="1 2">
    <name type="scientific">Phytophthora palmivora</name>
    <dbReference type="NCBI Taxonomy" id="4796"/>
    <lineage>
        <taxon>Eukaryota</taxon>
        <taxon>Sar</taxon>
        <taxon>Stramenopiles</taxon>
        <taxon>Oomycota</taxon>
        <taxon>Peronosporomycetes</taxon>
        <taxon>Peronosporales</taxon>
        <taxon>Peronosporaceae</taxon>
        <taxon>Phytophthora</taxon>
    </lineage>
</organism>
<accession>A0A2P4YD42</accession>
<gene>
    <name evidence="1" type="ORF">PHPALM_7127</name>
</gene>
<proteinExistence type="predicted"/>
<dbReference type="AlphaFoldDB" id="A0A2P4YD42"/>
<keyword evidence="2" id="KW-1185">Reference proteome</keyword>
<protein>
    <submittedName>
        <fullName evidence="1">Uncharacterized protein</fullName>
    </submittedName>
</protein>
<comment type="caution">
    <text evidence="1">The sequence shown here is derived from an EMBL/GenBank/DDBJ whole genome shotgun (WGS) entry which is preliminary data.</text>
</comment>
<name>A0A2P4YD42_9STRA</name>
<dbReference type="Proteomes" id="UP000237271">
    <property type="component" value="Unassembled WGS sequence"/>
</dbReference>
<evidence type="ECO:0000313" key="2">
    <source>
        <dbReference type="Proteomes" id="UP000237271"/>
    </source>
</evidence>
<sequence>MYELFLIGQLDQKYELGDAGGVIELRRQWERLNTSNWRNLGNLFAQLKKFRNRINRKMRGLVGKDMITEA</sequence>